<dbReference type="Gene3D" id="3.40.50.300">
    <property type="entry name" value="P-loop containing nucleotide triphosphate hydrolases"/>
    <property type="match status" value="1"/>
</dbReference>
<reference evidence="4" key="1">
    <citation type="submission" date="2021-02" db="EMBL/GenBank/DDBJ databases">
        <title>Genome-Resolved Metagenomics of a Microbial Community Performing Photosynthetic Biological Nutrient Removal.</title>
        <authorList>
            <person name="Mcdaniel E.A."/>
        </authorList>
    </citation>
    <scope>NUCLEOTIDE SEQUENCE</scope>
    <source>
        <strain evidence="4">UWPOB_OBS1</strain>
    </source>
</reference>
<proteinExistence type="inferred from homology"/>
<comment type="caution">
    <text evidence="4">The sequence shown here is derived from an EMBL/GenBank/DDBJ whole genome shotgun (WGS) entry which is preliminary data.</text>
</comment>
<dbReference type="PANTHER" id="PTHR30486:SF15">
    <property type="entry name" value="TYPE II_IV SECRETION SYSTEM ATPASE"/>
    <property type="match status" value="1"/>
</dbReference>
<dbReference type="Pfam" id="PF00437">
    <property type="entry name" value="T2SSE"/>
    <property type="match status" value="1"/>
</dbReference>
<evidence type="ECO:0000313" key="5">
    <source>
        <dbReference type="Proteomes" id="UP000664277"/>
    </source>
</evidence>
<dbReference type="CDD" id="cd01130">
    <property type="entry name" value="VirB11-like_ATPase"/>
    <property type="match status" value="1"/>
</dbReference>
<sequence length="489" mass="53540">MTDLRSIIKSRASELPGQGKQSNASASSVNASLAGEMAPAAKEANEKRAGLGLSLRPAQNKAHLEHHDLKMRIHERLVDSIDVSVLMKLSQDSELEGAVRETIRVLVDEERLPLSAVERDTLTEEVLYETLGLGPLEPLLSDASINDILVNGSQSVWIDQDGKLVETPIRFKDDKHLLHIISRIVARIGRRIDEASPIVDARLPDGSRVNAIIPPLALDGPVLSIRRFRPVPFNVDDLIEKGALSQEMAEFLKKAVQARLNILISGGTSAGKTTLLNVMSSHISGSERIVTIEDTAELRLQQRHVIRLESRPANLEGEGAVRQRELVKNALRMRPDRIIVGEVRGAEALDMLQAMNTGHEGSLTTVHANTARDALARIETLVLLSGVDLSQRSIREQIGAAFDLVVQVKRLSDGKRRVVSISEITGVQEGVIAMQDLYEFKATLKEGGELTGRHQACGIRPAKSLRFQEMGVELPTELFQNVEIAGSEP</sequence>
<dbReference type="EMBL" id="JAFLCK010000023">
    <property type="protein sequence ID" value="MBN8661667.1"/>
    <property type="molecule type" value="Genomic_DNA"/>
</dbReference>
<organism evidence="4 5">
    <name type="scientific">Candidatus Obscuribacter phosphatis</name>
    <dbReference type="NCBI Taxonomy" id="1906157"/>
    <lineage>
        <taxon>Bacteria</taxon>
        <taxon>Bacillati</taxon>
        <taxon>Candidatus Melainabacteria</taxon>
        <taxon>Candidatus Obscuribacterales</taxon>
        <taxon>Candidatus Obscuribacteraceae</taxon>
        <taxon>Candidatus Obscuribacter</taxon>
    </lineage>
</organism>
<evidence type="ECO:0000313" key="4">
    <source>
        <dbReference type="EMBL" id="MBN8661667.1"/>
    </source>
</evidence>
<accession>A0A8J7PP21</accession>
<dbReference type="AlphaFoldDB" id="A0A8J7PP21"/>
<evidence type="ECO:0000256" key="2">
    <source>
        <dbReference type="SAM" id="MobiDB-lite"/>
    </source>
</evidence>
<feature type="region of interest" description="Disordered" evidence="2">
    <location>
        <begin position="1"/>
        <end position="31"/>
    </location>
</feature>
<dbReference type="SUPFAM" id="SSF52540">
    <property type="entry name" value="P-loop containing nucleoside triphosphate hydrolases"/>
    <property type="match status" value="1"/>
</dbReference>
<evidence type="ECO:0000259" key="3">
    <source>
        <dbReference type="Pfam" id="PF00437"/>
    </source>
</evidence>
<feature type="domain" description="Bacterial type II secretion system protein E" evidence="3">
    <location>
        <begin position="132"/>
        <end position="406"/>
    </location>
</feature>
<protein>
    <submittedName>
        <fullName evidence="4">CpaF family protein</fullName>
    </submittedName>
</protein>
<dbReference type="Gene3D" id="3.30.450.380">
    <property type="match status" value="1"/>
</dbReference>
<comment type="similarity">
    <text evidence="1">Belongs to the GSP E family.</text>
</comment>
<dbReference type="Proteomes" id="UP000664277">
    <property type="component" value="Unassembled WGS sequence"/>
</dbReference>
<evidence type="ECO:0000256" key="1">
    <source>
        <dbReference type="ARBA" id="ARBA00006611"/>
    </source>
</evidence>
<dbReference type="InterPro" id="IPR027417">
    <property type="entry name" value="P-loop_NTPase"/>
</dbReference>
<name>A0A8J7PP21_9BACT</name>
<gene>
    <name evidence="4" type="ORF">J0M35_14975</name>
</gene>
<dbReference type="GO" id="GO:0016887">
    <property type="term" value="F:ATP hydrolysis activity"/>
    <property type="evidence" value="ECO:0007669"/>
    <property type="project" value="InterPro"/>
</dbReference>
<feature type="compositionally biased region" description="Low complexity" evidence="2">
    <location>
        <begin position="22"/>
        <end position="31"/>
    </location>
</feature>
<dbReference type="InterPro" id="IPR001482">
    <property type="entry name" value="T2SS/T4SS_dom"/>
</dbReference>
<dbReference type="InterPro" id="IPR050921">
    <property type="entry name" value="T4SS_GSP_E_ATPase"/>
</dbReference>
<dbReference type="PANTHER" id="PTHR30486">
    <property type="entry name" value="TWITCHING MOTILITY PROTEIN PILT"/>
    <property type="match status" value="1"/>
</dbReference>